<gene>
    <name evidence="1" type="ORF">K7X08_029299</name>
</gene>
<evidence type="ECO:0000313" key="1">
    <source>
        <dbReference type="EMBL" id="KAJ8526822.1"/>
    </source>
</evidence>
<accession>A0A9Q1L4X7</accession>
<sequence length="89" mass="10057">MNCSFISVSQAIIEAASYVPPPPSEEQVKRINKLAAIGERKWLDNKKAQSQKKAMRRSRDSYDRFQELEIGMPDFLSNIGTLLSNFPAP</sequence>
<protein>
    <submittedName>
        <fullName evidence="1">Uncharacterized protein</fullName>
    </submittedName>
</protein>
<name>A0A9Q1L4X7_9SOLA</name>
<comment type="caution">
    <text evidence="1">The sequence shown here is derived from an EMBL/GenBank/DDBJ whole genome shotgun (WGS) entry which is preliminary data.</text>
</comment>
<dbReference type="PANTHER" id="PTHR47352:SF1">
    <property type="entry name" value="CLASS I PEPTIDE CHAIN RELEASE FACTOR"/>
    <property type="match status" value="1"/>
</dbReference>
<dbReference type="OrthoDB" id="270639at2759"/>
<keyword evidence="2" id="KW-1185">Reference proteome</keyword>
<evidence type="ECO:0000313" key="2">
    <source>
        <dbReference type="Proteomes" id="UP001152561"/>
    </source>
</evidence>
<dbReference type="EMBL" id="JAJAGQ010000024">
    <property type="protein sequence ID" value="KAJ8526822.1"/>
    <property type="molecule type" value="Genomic_DNA"/>
</dbReference>
<dbReference type="AlphaFoldDB" id="A0A9Q1L4X7"/>
<organism evidence="1 2">
    <name type="scientific">Anisodus acutangulus</name>
    <dbReference type="NCBI Taxonomy" id="402998"/>
    <lineage>
        <taxon>Eukaryota</taxon>
        <taxon>Viridiplantae</taxon>
        <taxon>Streptophyta</taxon>
        <taxon>Embryophyta</taxon>
        <taxon>Tracheophyta</taxon>
        <taxon>Spermatophyta</taxon>
        <taxon>Magnoliopsida</taxon>
        <taxon>eudicotyledons</taxon>
        <taxon>Gunneridae</taxon>
        <taxon>Pentapetalae</taxon>
        <taxon>asterids</taxon>
        <taxon>lamiids</taxon>
        <taxon>Solanales</taxon>
        <taxon>Solanaceae</taxon>
        <taxon>Solanoideae</taxon>
        <taxon>Hyoscyameae</taxon>
        <taxon>Anisodus</taxon>
    </lineage>
</organism>
<reference evidence="2" key="1">
    <citation type="journal article" date="2023" name="Proc. Natl. Acad. Sci. U.S.A.">
        <title>Genomic and structural basis for evolution of tropane alkaloid biosynthesis.</title>
        <authorList>
            <person name="Wanga Y.-J."/>
            <person name="Taina T."/>
            <person name="Yua J.-Y."/>
            <person name="Lia J."/>
            <person name="Xua B."/>
            <person name="Chenc J."/>
            <person name="D'Auriad J.C."/>
            <person name="Huanga J.-P."/>
            <person name="Huanga S.-X."/>
        </authorList>
    </citation>
    <scope>NUCLEOTIDE SEQUENCE [LARGE SCALE GENOMIC DNA]</scope>
    <source>
        <strain evidence="2">cv. KIB-2019</strain>
    </source>
</reference>
<proteinExistence type="predicted"/>
<dbReference type="PANTHER" id="PTHR47352">
    <property type="entry name" value="CLASS I PEPTIDE CHAIN RELEASE FACTOR"/>
    <property type="match status" value="1"/>
</dbReference>
<dbReference type="Proteomes" id="UP001152561">
    <property type="component" value="Unassembled WGS sequence"/>
</dbReference>